<keyword evidence="1" id="KW-0418">Kinase</keyword>
<protein>
    <submittedName>
        <fullName evidence="1">YegS/Rv2252/BmrU family lipid kinase</fullName>
    </submittedName>
</protein>
<accession>A0AC61RAC4</accession>
<name>A0AC61RAC4_9FIRM</name>
<sequence length="307" mass="34181">MKTLFLVYNPKSGDGHIRAHLPDLCEYFTAQGYETIVYPTQAPMDGMERIAARGAGFERIVVCGGDGMLHEGVNGWFRAQTDAVLGYIPSGTVNDFANTHRLPKDVLQAAQIAVHGRREWIDVGGFNDDYFSYVAAFGLATSIAYDTPHEKKRVLGTLAYVLQAMDVVDFAHWENNCVTTKIEWEDGEASGDFLYGMVSNSRYVAGLDSFTRGLFDWKDGRLEGVFIRRPTCLPELNSILASMAKKSFEDNPLIIQVQSPWFRFEGEPVAWTLDGEYGGTHETVSIRVVPQALPVALAQEEEESLDH</sequence>
<comment type="caution">
    <text evidence="1">The sequence shown here is derived from an EMBL/GenBank/DDBJ whole genome shotgun (WGS) entry which is preliminary data.</text>
</comment>
<gene>
    <name evidence="1" type="ORF">E5336_00435</name>
</gene>
<organism evidence="1 2">
    <name type="scientific">Dubosiella muris</name>
    <dbReference type="NCBI Taxonomy" id="3038133"/>
    <lineage>
        <taxon>Bacteria</taxon>
        <taxon>Bacillati</taxon>
        <taxon>Bacillota</taxon>
        <taxon>Erysipelotrichia</taxon>
        <taxon>Erysipelotrichales</taxon>
        <taxon>Erysipelotrichaceae</taxon>
        <taxon>Dubosiella</taxon>
    </lineage>
</organism>
<dbReference type="EMBL" id="SRYG01000001">
    <property type="protein sequence ID" value="TGY67277.1"/>
    <property type="molecule type" value="Genomic_DNA"/>
</dbReference>
<keyword evidence="2" id="KW-1185">Reference proteome</keyword>
<evidence type="ECO:0000313" key="2">
    <source>
        <dbReference type="Proteomes" id="UP000308836"/>
    </source>
</evidence>
<proteinExistence type="predicted"/>
<dbReference type="Proteomes" id="UP000308836">
    <property type="component" value="Unassembled WGS sequence"/>
</dbReference>
<reference evidence="1" key="1">
    <citation type="submission" date="2019-04" db="EMBL/GenBank/DDBJ databases">
        <title>Microbes associate with the intestines of laboratory mice.</title>
        <authorList>
            <person name="Navarre W."/>
            <person name="Wong E."/>
            <person name="Huang K."/>
            <person name="Tropini C."/>
            <person name="Ng K."/>
            <person name="Yu B."/>
        </authorList>
    </citation>
    <scope>NUCLEOTIDE SEQUENCE</scope>
    <source>
        <strain evidence="1">NM09_H32</strain>
    </source>
</reference>
<evidence type="ECO:0000313" key="1">
    <source>
        <dbReference type="EMBL" id="TGY67277.1"/>
    </source>
</evidence>
<keyword evidence="1" id="KW-0808">Transferase</keyword>